<proteinExistence type="predicted"/>
<dbReference type="GO" id="GO:0016787">
    <property type="term" value="F:hydrolase activity"/>
    <property type="evidence" value="ECO:0007669"/>
    <property type="project" value="UniProtKB-KW"/>
</dbReference>
<dbReference type="Gene3D" id="3.40.50.1000">
    <property type="entry name" value="HAD superfamily/HAD-like"/>
    <property type="match status" value="1"/>
</dbReference>
<protein>
    <submittedName>
        <fullName evidence="1">HAD family hydrolase</fullName>
    </submittedName>
</protein>
<reference evidence="2" key="1">
    <citation type="journal article" date="2019" name="Int. J. Syst. Evol. Microbiol.">
        <title>The Global Catalogue of Microorganisms (GCM) 10K type strain sequencing project: providing services to taxonomists for standard genome sequencing and annotation.</title>
        <authorList>
            <consortium name="The Broad Institute Genomics Platform"/>
            <consortium name="The Broad Institute Genome Sequencing Center for Infectious Disease"/>
            <person name="Wu L."/>
            <person name="Ma J."/>
        </authorList>
    </citation>
    <scope>NUCLEOTIDE SEQUENCE [LARGE SCALE GENOMIC DNA]</scope>
    <source>
        <strain evidence="2">CGMCC 4.7645</strain>
    </source>
</reference>
<accession>A0ABW5FWT6</accession>
<dbReference type="RefSeq" id="WP_378267092.1">
    <property type="nucleotide sequence ID" value="NZ_JBHUKR010000011.1"/>
</dbReference>
<comment type="caution">
    <text evidence="1">The sequence shown here is derived from an EMBL/GenBank/DDBJ whole genome shotgun (WGS) entry which is preliminary data.</text>
</comment>
<dbReference type="Proteomes" id="UP001597417">
    <property type="component" value="Unassembled WGS sequence"/>
</dbReference>
<dbReference type="InterPro" id="IPR023214">
    <property type="entry name" value="HAD_sf"/>
</dbReference>
<dbReference type="EMBL" id="JBHUKR010000011">
    <property type="protein sequence ID" value="MFD2419075.1"/>
    <property type="molecule type" value="Genomic_DNA"/>
</dbReference>
<organism evidence="1 2">
    <name type="scientific">Amycolatopsis pigmentata</name>
    <dbReference type="NCBI Taxonomy" id="450801"/>
    <lineage>
        <taxon>Bacteria</taxon>
        <taxon>Bacillati</taxon>
        <taxon>Actinomycetota</taxon>
        <taxon>Actinomycetes</taxon>
        <taxon>Pseudonocardiales</taxon>
        <taxon>Pseudonocardiaceae</taxon>
        <taxon>Amycolatopsis</taxon>
    </lineage>
</organism>
<dbReference type="InterPro" id="IPR023198">
    <property type="entry name" value="PGP-like_dom2"/>
</dbReference>
<name>A0ABW5FWT6_9PSEU</name>
<gene>
    <name evidence="1" type="ORF">ACFSXZ_22340</name>
</gene>
<dbReference type="InterPro" id="IPR036412">
    <property type="entry name" value="HAD-like_sf"/>
</dbReference>
<dbReference type="Pfam" id="PF12710">
    <property type="entry name" value="HAD"/>
    <property type="match status" value="1"/>
</dbReference>
<sequence>MSTSAASPRTLVLWDIDHTLIETRGAGRAIYERAFLATTGAPLTELAPVSGRTELDIMHDSLRLNGLHPTGQAIADLATALARGYEDAREELATTGRALPGAKEALETLARDPTIHQAVLTGNLREVARVKLEVFGLDQYLDLDSSAYGDDAADRAVLVRVAHGGRRTAQAADSTVRTPFWSAIRRTTYGQALWPEPG</sequence>
<keyword evidence="2" id="KW-1185">Reference proteome</keyword>
<evidence type="ECO:0000313" key="2">
    <source>
        <dbReference type="Proteomes" id="UP001597417"/>
    </source>
</evidence>
<dbReference type="Gene3D" id="1.10.150.240">
    <property type="entry name" value="Putative phosphatase, domain 2"/>
    <property type="match status" value="1"/>
</dbReference>
<evidence type="ECO:0000313" key="1">
    <source>
        <dbReference type="EMBL" id="MFD2419075.1"/>
    </source>
</evidence>
<dbReference type="SUPFAM" id="SSF56784">
    <property type="entry name" value="HAD-like"/>
    <property type="match status" value="1"/>
</dbReference>
<keyword evidence="1" id="KW-0378">Hydrolase</keyword>